<protein>
    <recommendedName>
        <fullName evidence="2">DDHD domain-containing protein</fullName>
    </recommendedName>
</protein>
<dbReference type="SUPFAM" id="SSF102848">
    <property type="entry name" value="NSFL1 (p97 ATPase) cofactor p47, SEP domain"/>
    <property type="match status" value="1"/>
</dbReference>
<evidence type="ECO:0000313" key="4">
    <source>
        <dbReference type="Proteomes" id="UP000054047"/>
    </source>
</evidence>
<evidence type="ECO:0000256" key="1">
    <source>
        <dbReference type="SAM" id="MobiDB-lite"/>
    </source>
</evidence>
<dbReference type="EMBL" id="KN746945">
    <property type="protein sequence ID" value="KIH51331.1"/>
    <property type="molecule type" value="Genomic_DNA"/>
</dbReference>
<reference evidence="3 4" key="1">
    <citation type="submission" date="2013-12" db="EMBL/GenBank/DDBJ databases">
        <title>Draft genome of the parsitic nematode Ancylostoma duodenale.</title>
        <authorList>
            <person name="Mitreva M."/>
        </authorList>
    </citation>
    <scope>NUCLEOTIDE SEQUENCE [LARGE SCALE GENOMIC DNA]</scope>
    <source>
        <strain evidence="3 4">Zhejiang</strain>
    </source>
</reference>
<accession>A0A0C2G2R9</accession>
<dbReference type="GO" id="GO:0046872">
    <property type="term" value="F:metal ion binding"/>
    <property type="evidence" value="ECO:0007669"/>
    <property type="project" value="InterPro"/>
</dbReference>
<dbReference type="AlphaFoldDB" id="A0A0C2G2R9"/>
<dbReference type="OrthoDB" id="431378at2759"/>
<dbReference type="PROSITE" id="PS51043">
    <property type="entry name" value="DDHD"/>
    <property type="match status" value="1"/>
</dbReference>
<dbReference type="Pfam" id="PF02862">
    <property type="entry name" value="DDHD"/>
    <property type="match status" value="1"/>
</dbReference>
<dbReference type="Proteomes" id="UP000054047">
    <property type="component" value="Unassembled WGS sequence"/>
</dbReference>
<dbReference type="InterPro" id="IPR036241">
    <property type="entry name" value="NSFL1C_SEP_dom_sf"/>
</dbReference>
<gene>
    <name evidence="3" type="ORF">ANCDUO_18584</name>
</gene>
<sequence>FSMMLETAAFPNGDDPLIDTSTNESAITPQPRSVNFSRVPDELLAAHPRRRIDLRMQRRSGPYESPKLKPFQSTGVRLGAVVPQVVSSAAPSSSSPATQVGQCSQPEYCYKNTAFHNSSRINTWSALTRANHDPPRYIFPTNPYRVCYTVDKSTQNEGIFPPYDPVAYRLKPLFIPEYRHIRPVKLFSSDDLRGVR</sequence>
<feature type="non-terminal residue" evidence="3">
    <location>
        <position position="1"/>
    </location>
</feature>
<evidence type="ECO:0000313" key="3">
    <source>
        <dbReference type="EMBL" id="KIH51331.1"/>
    </source>
</evidence>
<proteinExistence type="predicted"/>
<feature type="domain" description="DDHD" evidence="2">
    <location>
        <begin position="107"/>
        <end position="196"/>
    </location>
</feature>
<dbReference type="InterPro" id="IPR004177">
    <property type="entry name" value="DDHD_dom"/>
</dbReference>
<organism evidence="3 4">
    <name type="scientific">Ancylostoma duodenale</name>
    <dbReference type="NCBI Taxonomy" id="51022"/>
    <lineage>
        <taxon>Eukaryota</taxon>
        <taxon>Metazoa</taxon>
        <taxon>Ecdysozoa</taxon>
        <taxon>Nematoda</taxon>
        <taxon>Chromadorea</taxon>
        <taxon>Rhabditida</taxon>
        <taxon>Rhabditina</taxon>
        <taxon>Rhabditomorpha</taxon>
        <taxon>Strongyloidea</taxon>
        <taxon>Ancylostomatidae</taxon>
        <taxon>Ancylostomatinae</taxon>
        <taxon>Ancylostoma</taxon>
    </lineage>
</organism>
<name>A0A0C2G2R9_9BILA</name>
<keyword evidence="4" id="KW-1185">Reference proteome</keyword>
<evidence type="ECO:0000259" key="2">
    <source>
        <dbReference type="PROSITE" id="PS51043"/>
    </source>
</evidence>
<feature type="compositionally biased region" description="Polar residues" evidence="1">
    <location>
        <begin position="19"/>
        <end position="32"/>
    </location>
</feature>
<feature type="region of interest" description="Disordered" evidence="1">
    <location>
        <begin position="1"/>
        <end position="32"/>
    </location>
</feature>